<keyword evidence="2" id="KW-1185">Reference proteome</keyword>
<dbReference type="AlphaFoldDB" id="A0AAV4VK98"/>
<protein>
    <submittedName>
        <fullName evidence="1">Uncharacterized protein</fullName>
    </submittedName>
</protein>
<comment type="caution">
    <text evidence="1">The sequence shown here is derived from an EMBL/GenBank/DDBJ whole genome shotgun (WGS) entry which is preliminary data.</text>
</comment>
<evidence type="ECO:0000313" key="1">
    <source>
        <dbReference type="EMBL" id="GIY70054.1"/>
    </source>
</evidence>
<name>A0AAV4VK98_CAEEX</name>
<dbReference type="EMBL" id="BPLR01014619">
    <property type="protein sequence ID" value="GIY70054.1"/>
    <property type="molecule type" value="Genomic_DNA"/>
</dbReference>
<gene>
    <name evidence="1" type="ORF">CEXT_136191</name>
</gene>
<organism evidence="1 2">
    <name type="scientific">Caerostris extrusa</name>
    <name type="common">Bark spider</name>
    <name type="synonym">Caerostris bankana</name>
    <dbReference type="NCBI Taxonomy" id="172846"/>
    <lineage>
        <taxon>Eukaryota</taxon>
        <taxon>Metazoa</taxon>
        <taxon>Ecdysozoa</taxon>
        <taxon>Arthropoda</taxon>
        <taxon>Chelicerata</taxon>
        <taxon>Arachnida</taxon>
        <taxon>Araneae</taxon>
        <taxon>Araneomorphae</taxon>
        <taxon>Entelegynae</taxon>
        <taxon>Araneoidea</taxon>
        <taxon>Araneidae</taxon>
        <taxon>Caerostris</taxon>
    </lineage>
</organism>
<sequence>MLISNARAITLHFIIPSRSDRYLDIIDVFHLGPSSLWNKTLLHVVDEIVPTLLPTAESSLPSWVMRPYPHIWETVFLVLETS</sequence>
<reference evidence="1 2" key="1">
    <citation type="submission" date="2021-06" db="EMBL/GenBank/DDBJ databases">
        <title>Caerostris extrusa draft genome.</title>
        <authorList>
            <person name="Kono N."/>
            <person name="Arakawa K."/>
        </authorList>
    </citation>
    <scope>NUCLEOTIDE SEQUENCE [LARGE SCALE GENOMIC DNA]</scope>
</reference>
<dbReference type="Proteomes" id="UP001054945">
    <property type="component" value="Unassembled WGS sequence"/>
</dbReference>
<proteinExistence type="predicted"/>
<evidence type="ECO:0000313" key="2">
    <source>
        <dbReference type="Proteomes" id="UP001054945"/>
    </source>
</evidence>
<accession>A0AAV4VK98</accession>